<feature type="transmembrane region" description="Helical" evidence="5">
    <location>
        <begin position="290"/>
        <end position="315"/>
    </location>
</feature>
<keyword evidence="3 5" id="KW-1133">Transmembrane helix</keyword>
<evidence type="ECO:0000256" key="3">
    <source>
        <dbReference type="ARBA" id="ARBA00022989"/>
    </source>
</evidence>
<feature type="transmembrane region" description="Helical" evidence="5">
    <location>
        <begin position="243"/>
        <end position="269"/>
    </location>
</feature>
<feature type="transmembrane region" description="Helical" evidence="5">
    <location>
        <begin position="80"/>
        <end position="103"/>
    </location>
</feature>
<protein>
    <recommendedName>
        <fullName evidence="6">ABC transmembrane type-1 domain-containing protein</fullName>
    </recommendedName>
</protein>
<dbReference type="GO" id="GO:0016020">
    <property type="term" value="C:membrane"/>
    <property type="evidence" value="ECO:0007669"/>
    <property type="project" value="UniProtKB-SubCell"/>
</dbReference>
<sequence>MRTKEFVLNFFKSRRRNHNLRRGIFLSVFVITFILVIVSFIVNKAEISRTGISEFFYSFEQMGALSNSSDSSSNLFFSSWHFIIITLLYSISGTFLGYIFSFFSVYLAANNLQRKIVSNMTKTFIYAKMLLPFILIAFLYSKQLNPFLGTIFFVWWVSWIYLHNSLLPIIEKVEVRKFYSQTLKLENSFIVYLKIHRYKAFEIYVQIFQRIEWMTRFTSFMPVLGVIHAADLVRGFVSGENKNYAVVGVPLIILLVAYILLELAIIKIVKWGLFRQRDDLHFQNIRRKLINVQIIEFFIFSFFLITTFACLVYGFNTTTTEQWSNYSYSVSTIFNASSWDNFNIETVATHIFSAYSQLLASIAMALIFGTLFGILISKQTKTIYLRRFLKLIVYFFRVMPTVVLFFLIRPIFTNTFTTAIFAIAIVQSNGLAIAIRNAIDGFDENKLKNIRIIRRGFNRLYVTYYYVFPSIKHVIVSWAAPVIMYEMFQQFTIMSQFQASYIGLTYLTAGAGDPTILNNALPQVVIFAIGAAGIILIGKGISYFFRNKTLKMPFHKNIYTREFFFEKPY</sequence>
<evidence type="ECO:0000256" key="2">
    <source>
        <dbReference type="ARBA" id="ARBA00022692"/>
    </source>
</evidence>
<dbReference type="OrthoDB" id="9887282at2"/>
<evidence type="ECO:0000256" key="4">
    <source>
        <dbReference type="ARBA" id="ARBA00023136"/>
    </source>
</evidence>
<feature type="transmembrane region" description="Helical" evidence="5">
    <location>
        <begin position="124"/>
        <end position="141"/>
    </location>
</feature>
<dbReference type="InterPro" id="IPR000515">
    <property type="entry name" value="MetI-like"/>
</dbReference>
<dbReference type="RefSeq" id="WP_095334810.1">
    <property type="nucleotide sequence ID" value="NZ_NQNY01000007.1"/>
</dbReference>
<evidence type="ECO:0000313" key="7">
    <source>
        <dbReference type="EMBL" id="PAK21304.1"/>
    </source>
</evidence>
<evidence type="ECO:0000259" key="6">
    <source>
        <dbReference type="PROSITE" id="PS50928"/>
    </source>
</evidence>
<feature type="domain" description="ABC transmembrane type-1" evidence="6">
    <location>
        <begin position="351"/>
        <end position="538"/>
    </location>
</feature>
<dbReference type="AlphaFoldDB" id="A0A269TIN0"/>
<feature type="transmembrane region" description="Helical" evidence="5">
    <location>
        <begin position="524"/>
        <end position="545"/>
    </location>
</feature>
<comment type="subcellular location">
    <subcellularLocation>
        <location evidence="1">Membrane</location>
        <topology evidence="1">Multi-pass membrane protein</topology>
    </subcellularLocation>
</comment>
<dbReference type="PROSITE" id="PS50928">
    <property type="entry name" value="ABC_TM1"/>
    <property type="match status" value="1"/>
</dbReference>
<dbReference type="SUPFAM" id="SSF161098">
    <property type="entry name" value="MetI-like"/>
    <property type="match status" value="1"/>
</dbReference>
<name>A0A269TIN0_9BACT</name>
<evidence type="ECO:0000256" key="1">
    <source>
        <dbReference type="ARBA" id="ARBA00004141"/>
    </source>
</evidence>
<feature type="transmembrane region" description="Helical" evidence="5">
    <location>
        <begin position="358"/>
        <end position="376"/>
    </location>
</feature>
<feature type="transmembrane region" description="Helical" evidence="5">
    <location>
        <begin position="418"/>
        <end position="439"/>
    </location>
</feature>
<proteinExistence type="predicted"/>
<feature type="transmembrane region" description="Helical" evidence="5">
    <location>
        <begin position="460"/>
        <end position="480"/>
    </location>
</feature>
<feature type="transmembrane region" description="Helical" evidence="5">
    <location>
        <begin position="388"/>
        <end position="412"/>
    </location>
</feature>
<dbReference type="GO" id="GO:0055085">
    <property type="term" value="P:transmembrane transport"/>
    <property type="evidence" value="ECO:0007669"/>
    <property type="project" value="InterPro"/>
</dbReference>
<feature type="transmembrane region" description="Helical" evidence="5">
    <location>
        <begin position="147"/>
        <end position="170"/>
    </location>
</feature>
<comment type="caution">
    <text evidence="7">The sequence shown here is derived from an EMBL/GenBank/DDBJ whole genome shotgun (WGS) entry which is preliminary data.</text>
</comment>
<evidence type="ECO:0000313" key="8">
    <source>
        <dbReference type="Proteomes" id="UP000216943"/>
    </source>
</evidence>
<organism evidence="7 8">
    <name type="scientific">Mycoplasmopsis agassizii</name>
    <dbReference type="NCBI Taxonomy" id="33922"/>
    <lineage>
        <taxon>Bacteria</taxon>
        <taxon>Bacillati</taxon>
        <taxon>Mycoplasmatota</taxon>
        <taxon>Mycoplasmoidales</taxon>
        <taxon>Metamycoplasmataceae</taxon>
        <taxon>Mycoplasmopsis</taxon>
    </lineage>
</organism>
<dbReference type="EMBL" id="NQNY01000007">
    <property type="protein sequence ID" value="PAK21304.1"/>
    <property type="molecule type" value="Genomic_DNA"/>
</dbReference>
<dbReference type="Proteomes" id="UP000216943">
    <property type="component" value="Unassembled WGS sequence"/>
</dbReference>
<accession>A0A269TIN0</accession>
<keyword evidence="4 5" id="KW-0472">Membrane</keyword>
<gene>
    <name evidence="7" type="ORF">CJJ23_02605</name>
</gene>
<evidence type="ECO:0000256" key="5">
    <source>
        <dbReference type="SAM" id="Phobius"/>
    </source>
</evidence>
<keyword evidence="2 5" id="KW-0812">Transmembrane</keyword>
<reference evidence="8" key="1">
    <citation type="submission" date="2017-08" db="EMBL/GenBank/DDBJ databases">
        <authorList>
            <person name="Alvarez-Ponce D."/>
            <person name="Weitzman C.L."/>
            <person name="Tillett R.L."/>
            <person name="Sandmeier F.C."/>
            <person name="Tracy C.R."/>
        </authorList>
    </citation>
    <scope>NUCLEOTIDE SEQUENCE [LARGE SCALE GENOMIC DNA]</scope>
    <source>
        <strain evidence="8">723</strain>
    </source>
</reference>
<dbReference type="InterPro" id="IPR035906">
    <property type="entry name" value="MetI-like_sf"/>
</dbReference>
<feature type="transmembrane region" description="Helical" evidence="5">
    <location>
        <begin position="20"/>
        <end position="42"/>
    </location>
</feature>
<feature type="transmembrane region" description="Helical" evidence="5">
    <location>
        <begin position="217"/>
        <end position="237"/>
    </location>
</feature>